<sequence length="103" mass="11441">MYQVFLAFGMALALALPAWAFPVDVQIQPAEFDIAVGTVDQANMAAVLMTSRESAVLDCRVAFVNGPERPVPRHITLHPGKQEVVSQFFRRAINRVRITIDCE</sequence>
<dbReference type="OrthoDB" id="6902574at2"/>
<reference evidence="2 3" key="1">
    <citation type="submission" date="2016-10" db="EMBL/GenBank/DDBJ databases">
        <authorList>
            <person name="de Groot N.N."/>
        </authorList>
    </citation>
    <scope>NUCLEOTIDE SEQUENCE [LARGE SCALE GENOMIC DNA]</scope>
    <source>
        <strain evidence="2 3">JCM 18415</strain>
    </source>
</reference>
<accession>A0A1I6AEF5</accession>
<evidence type="ECO:0000313" key="3">
    <source>
        <dbReference type="Proteomes" id="UP000242815"/>
    </source>
</evidence>
<protein>
    <recommendedName>
        <fullName evidence="4">3-phosphoglycerate kinase</fullName>
    </recommendedName>
</protein>
<dbReference type="EMBL" id="FOYD01000002">
    <property type="protein sequence ID" value="SFQ67096.1"/>
    <property type="molecule type" value="Genomic_DNA"/>
</dbReference>
<organism evidence="2 3">
    <name type="scientific">Halopseudomonas formosensis</name>
    <dbReference type="NCBI Taxonomy" id="1002526"/>
    <lineage>
        <taxon>Bacteria</taxon>
        <taxon>Pseudomonadati</taxon>
        <taxon>Pseudomonadota</taxon>
        <taxon>Gammaproteobacteria</taxon>
        <taxon>Pseudomonadales</taxon>
        <taxon>Pseudomonadaceae</taxon>
        <taxon>Halopseudomonas</taxon>
    </lineage>
</organism>
<dbReference type="Proteomes" id="UP000242815">
    <property type="component" value="Unassembled WGS sequence"/>
</dbReference>
<gene>
    <name evidence="2" type="ORF">SAMN05216578_10215</name>
</gene>
<dbReference type="AlphaFoldDB" id="A0A1I6AEF5"/>
<evidence type="ECO:0008006" key="4">
    <source>
        <dbReference type="Google" id="ProtNLM"/>
    </source>
</evidence>
<evidence type="ECO:0000256" key="1">
    <source>
        <dbReference type="SAM" id="SignalP"/>
    </source>
</evidence>
<feature type="chain" id="PRO_5017407830" description="3-phosphoglycerate kinase" evidence="1">
    <location>
        <begin position="21"/>
        <end position="103"/>
    </location>
</feature>
<keyword evidence="1" id="KW-0732">Signal</keyword>
<dbReference type="STRING" id="1002526.SAMN05216578_10215"/>
<evidence type="ECO:0000313" key="2">
    <source>
        <dbReference type="EMBL" id="SFQ67096.1"/>
    </source>
</evidence>
<feature type="signal peptide" evidence="1">
    <location>
        <begin position="1"/>
        <end position="20"/>
    </location>
</feature>
<dbReference type="RefSeq" id="WP_090536928.1">
    <property type="nucleotide sequence ID" value="NZ_FOYD01000002.1"/>
</dbReference>
<name>A0A1I6AEF5_9GAMM</name>
<proteinExistence type="predicted"/>